<evidence type="ECO:0000256" key="3">
    <source>
        <dbReference type="ARBA" id="ARBA00023015"/>
    </source>
</evidence>
<accession>A0A1C1CXR1</accession>
<name>A0A1C1CXR1_9EURO</name>
<keyword evidence="3" id="KW-0805">Transcription regulation</keyword>
<evidence type="ECO:0000259" key="8">
    <source>
        <dbReference type="Pfam" id="PF04082"/>
    </source>
</evidence>
<dbReference type="VEuPathDB" id="FungiDB:G647_00251"/>
<evidence type="ECO:0000256" key="2">
    <source>
        <dbReference type="ARBA" id="ARBA00022723"/>
    </source>
</evidence>
<dbReference type="Proteomes" id="UP000094526">
    <property type="component" value="Unassembled WGS sequence"/>
</dbReference>
<dbReference type="STRING" id="86049.A0A1C1CXR1"/>
<dbReference type="GO" id="GO:0006351">
    <property type="term" value="P:DNA-templated transcription"/>
    <property type="evidence" value="ECO:0007669"/>
    <property type="project" value="InterPro"/>
</dbReference>
<dbReference type="VEuPathDB" id="FungiDB:G647_00250"/>
<dbReference type="Pfam" id="PF04082">
    <property type="entry name" value="Fungal_trans"/>
    <property type="match status" value="1"/>
</dbReference>
<dbReference type="PANTHER" id="PTHR47338">
    <property type="entry name" value="ZN(II)2CYS6 TRANSCRIPTION FACTOR (EUROFUNG)-RELATED"/>
    <property type="match status" value="1"/>
</dbReference>
<evidence type="ECO:0000313" key="10">
    <source>
        <dbReference type="Proteomes" id="UP000094526"/>
    </source>
</evidence>
<protein>
    <recommendedName>
        <fullName evidence="8">Xylanolytic transcriptional activator regulatory domain-containing protein</fullName>
    </recommendedName>
</protein>
<dbReference type="eggNOG" id="ENOG502SIWZ">
    <property type="taxonomic scope" value="Eukaryota"/>
</dbReference>
<dbReference type="OrthoDB" id="2563500at2759"/>
<comment type="subcellular location">
    <subcellularLocation>
        <location evidence="1">Nucleus</location>
    </subcellularLocation>
</comment>
<keyword evidence="4" id="KW-0804">Transcription</keyword>
<dbReference type="GO" id="GO:0008270">
    <property type="term" value="F:zinc ion binding"/>
    <property type="evidence" value="ECO:0007669"/>
    <property type="project" value="InterPro"/>
</dbReference>
<dbReference type="VEuPathDB" id="FungiDB:CLCR_09664"/>
<feature type="coiled-coil region" evidence="6">
    <location>
        <begin position="281"/>
        <end position="308"/>
    </location>
</feature>
<dbReference type="InterPro" id="IPR050815">
    <property type="entry name" value="TF_fung"/>
</dbReference>
<evidence type="ECO:0000256" key="4">
    <source>
        <dbReference type="ARBA" id="ARBA00023163"/>
    </source>
</evidence>
<dbReference type="PANTHER" id="PTHR47338:SF7">
    <property type="entry name" value="ZN(II)2CYS6 TRANSCRIPTION FACTOR (EUROFUNG)"/>
    <property type="match status" value="1"/>
</dbReference>
<organism evidence="9 10">
    <name type="scientific">Cladophialophora carrionii</name>
    <dbReference type="NCBI Taxonomy" id="86049"/>
    <lineage>
        <taxon>Eukaryota</taxon>
        <taxon>Fungi</taxon>
        <taxon>Dikarya</taxon>
        <taxon>Ascomycota</taxon>
        <taxon>Pezizomycotina</taxon>
        <taxon>Eurotiomycetes</taxon>
        <taxon>Chaetothyriomycetidae</taxon>
        <taxon>Chaetothyriales</taxon>
        <taxon>Herpotrichiellaceae</taxon>
        <taxon>Cladophialophora</taxon>
    </lineage>
</organism>
<dbReference type="InterPro" id="IPR007219">
    <property type="entry name" value="XnlR_reg_dom"/>
</dbReference>
<keyword evidence="10" id="KW-1185">Reference proteome</keyword>
<gene>
    <name evidence="9" type="ORF">CLCR_09664</name>
</gene>
<feature type="region of interest" description="Disordered" evidence="7">
    <location>
        <begin position="1"/>
        <end position="32"/>
    </location>
</feature>
<evidence type="ECO:0000313" key="9">
    <source>
        <dbReference type="EMBL" id="OCT53285.1"/>
    </source>
</evidence>
<evidence type="ECO:0000256" key="6">
    <source>
        <dbReference type="SAM" id="Coils"/>
    </source>
</evidence>
<evidence type="ECO:0000256" key="1">
    <source>
        <dbReference type="ARBA" id="ARBA00004123"/>
    </source>
</evidence>
<dbReference type="EMBL" id="LGRB01000008">
    <property type="protein sequence ID" value="OCT53285.1"/>
    <property type="molecule type" value="Genomic_DNA"/>
</dbReference>
<keyword evidence="6" id="KW-0175">Coiled coil</keyword>
<dbReference type="AlphaFoldDB" id="A0A1C1CXR1"/>
<reference evidence="10" key="1">
    <citation type="submission" date="2015-07" db="EMBL/GenBank/DDBJ databases">
        <authorList>
            <person name="Teixeira M.M."/>
            <person name="Souza R.C."/>
            <person name="Almeida L.G."/>
            <person name="Vicente V.A."/>
            <person name="de Hoog S."/>
            <person name="Bocca A.L."/>
            <person name="de Almeida S.R."/>
            <person name="Vasconcelos A.T."/>
            <person name="Felipe M.S."/>
        </authorList>
    </citation>
    <scope>NUCLEOTIDE SEQUENCE [LARGE SCALE GENOMIC DNA]</scope>
    <source>
        <strain evidence="10">KSF</strain>
    </source>
</reference>
<dbReference type="GO" id="GO:0000981">
    <property type="term" value="F:DNA-binding transcription factor activity, RNA polymerase II-specific"/>
    <property type="evidence" value="ECO:0007669"/>
    <property type="project" value="InterPro"/>
</dbReference>
<keyword evidence="5" id="KW-0539">Nucleus</keyword>
<dbReference type="GO" id="GO:0005634">
    <property type="term" value="C:nucleus"/>
    <property type="evidence" value="ECO:0007669"/>
    <property type="project" value="UniProtKB-SubCell"/>
</dbReference>
<evidence type="ECO:0000256" key="7">
    <source>
        <dbReference type="SAM" id="MobiDB-lite"/>
    </source>
</evidence>
<dbReference type="GO" id="GO:0003677">
    <property type="term" value="F:DNA binding"/>
    <property type="evidence" value="ECO:0007669"/>
    <property type="project" value="InterPro"/>
</dbReference>
<comment type="caution">
    <text evidence="9">The sequence shown here is derived from an EMBL/GenBank/DDBJ whole genome shotgun (WGS) entry which is preliminary data.</text>
</comment>
<feature type="compositionally biased region" description="Polar residues" evidence="7">
    <location>
        <begin position="20"/>
        <end position="31"/>
    </location>
</feature>
<evidence type="ECO:0000256" key="5">
    <source>
        <dbReference type="ARBA" id="ARBA00023242"/>
    </source>
</evidence>
<keyword evidence="2" id="KW-0479">Metal-binding</keyword>
<sequence>MEDEHSSQLPQQAHREEGSRPTTLMPSSSTPLGKLPAGKELEDLVQLYFSSVHHSGFFAFIHQLHFNRLLAKGKAPRELTLMMIASAVRFAAEATRENLARADAWADAAMGAMLPRVYQGFGAIQLMTFLLAQHYDLNRGNFTSAWLLGANCTRMMQMMSLQTFDRTYPAQFPSHVRLSPLLSCEALRRVAWSTFYADTIVDGGRYGFHIVDEKAYRLQLPCDQASFLGDEIVVTEPLFENSSNRLNANLASLEHASLDMSAYLLRAAAARRRALHFAFRASHKEQTVEQLSEELVALEADMEEVTSALPKRFHFNTDNLFLHRDRLITFILLHVLRHNLFIVVGRAALQVYQQDPDKADLTVQVRRNRISHALPIAGLVSEGLKRNISLDPQIGVQAYVALEILLFEPRRLAVIDPYIDPRAPALMEAIPHLLAVIRNLADRSEFVKQLHVEAAHRLLRCGCRDLLNEADLAAFESEYRLVSKDAAEYDFRDFRWAKLERLRRGARSSTNIARDEALLEYGVDTETAPPSAAPSPRLDAMDVRNALPRLPATQTLRSSAPSEALNLPEIQGIQGPGMAPSPQPWWGLAEPENVDHVFSLDWSWFLHESGQTWDF</sequence>
<dbReference type="CDD" id="cd12148">
    <property type="entry name" value="fungal_TF_MHR"/>
    <property type="match status" value="1"/>
</dbReference>
<feature type="domain" description="Xylanolytic transcriptional activator regulatory" evidence="8">
    <location>
        <begin position="46"/>
        <end position="227"/>
    </location>
</feature>
<proteinExistence type="predicted"/>